<dbReference type="Proteomes" id="UP000249341">
    <property type="component" value="Unassembled WGS sequence"/>
</dbReference>
<dbReference type="AlphaFoldDB" id="A0A327ZFV6"/>
<dbReference type="SMART" id="SM00429">
    <property type="entry name" value="IPT"/>
    <property type="match status" value="2"/>
</dbReference>
<evidence type="ECO:0000259" key="2">
    <source>
        <dbReference type="SMART" id="SM00429"/>
    </source>
</evidence>
<dbReference type="RefSeq" id="WP_111648811.1">
    <property type="nucleotide sequence ID" value="NZ_JACHWI010000001.1"/>
</dbReference>
<dbReference type="EMBL" id="QLMJ01000004">
    <property type="protein sequence ID" value="RAK39588.1"/>
    <property type="molecule type" value="Genomic_DNA"/>
</dbReference>
<feature type="signal peptide" evidence="1">
    <location>
        <begin position="1"/>
        <end position="28"/>
    </location>
</feature>
<evidence type="ECO:0000313" key="3">
    <source>
        <dbReference type="EMBL" id="RAK39588.1"/>
    </source>
</evidence>
<dbReference type="InterPro" id="IPR002909">
    <property type="entry name" value="IPT_dom"/>
</dbReference>
<keyword evidence="4" id="KW-1185">Reference proteome</keyword>
<dbReference type="InterPro" id="IPR014756">
    <property type="entry name" value="Ig_E-set"/>
</dbReference>
<dbReference type="SUPFAM" id="SSF81296">
    <property type="entry name" value="E set domains"/>
    <property type="match status" value="1"/>
</dbReference>
<proteinExistence type="predicted"/>
<dbReference type="GO" id="GO:0005975">
    <property type="term" value="P:carbohydrate metabolic process"/>
    <property type="evidence" value="ECO:0007669"/>
    <property type="project" value="UniProtKB-ARBA"/>
</dbReference>
<feature type="domain" description="IPT/TIG" evidence="2">
    <location>
        <begin position="232"/>
        <end position="322"/>
    </location>
</feature>
<sequence>MHVILRGAAAVAAGALVLTGAASSAAFGAAGGVASGSAGGVAFGSAITTGAAQQVGRPTISGISPSRVSTAGGTSVTLVGKDFTDVSGVSFGDAPASSYTVVSSTKITAVAPEGLSGAVPVVVAAAEGDSLVTKISVVTYRAPLGIDTSGDPVAKAAGGPLVLTVTGGTMGATPQEFAKEAISVLVNKVKVTASYVDATHLKITVPATPADTAQVAVVHDSIVGDTATITLAPVITSLSVRYSTLAGGVKTVVKVAGASIGDSTDFMFGENPADCTKEGSVASPSFICWVPAAEEAGPVAVSFTSGTDVDSVYTAAALFSYTDN</sequence>
<gene>
    <name evidence="3" type="ORF">B0I29_104125</name>
</gene>
<feature type="chain" id="PRO_5039429688" evidence="1">
    <location>
        <begin position="29"/>
        <end position="324"/>
    </location>
</feature>
<dbReference type="Gene3D" id="2.60.40.10">
    <property type="entry name" value="Immunoglobulins"/>
    <property type="match status" value="2"/>
</dbReference>
<accession>A0A327ZFV6</accession>
<comment type="caution">
    <text evidence="3">The sequence shown here is derived from an EMBL/GenBank/DDBJ whole genome shotgun (WGS) entry which is preliminary data.</text>
</comment>
<keyword evidence="1" id="KW-0732">Signal</keyword>
<dbReference type="InterPro" id="IPR013783">
    <property type="entry name" value="Ig-like_fold"/>
</dbReference>
<dbReference type="Pfam" id="PF01833">
    <property type="entry name" value="TIG"/>
    <property type="match status" value="2"/>
</dbReference>
<name>A0A327ZFV6_9ACTN</name>
<evidence type="ECO:0000256" key="1">
    <source>
        <dbReference type="SAM" id="SignalP"/>
    </source>
</evidence>
<dbReference type="CDD" id="cd00102">
    <property type="entry name" value="IPT"/>
    <property type="match status" value="1"/>
</dbReference>
<feature type="domain" description="IPT/TIG" evidence="2">
    <location>
        <begin position="57"/>
        <end position="141"/>
    </location>
</feature>
<protein>
    <submittedName>
        <fullName evidence="3">IPT/TIG domain-containing protein</fullName>
    </submittedName>
</protein>
<reference evidence="3 4" key="1">
    <citation type="submission" date="2018-06" db="EMBL/GenBank/DDBJ databases">
        <title>Genomic Encyclopedia of Type Strains, Phase III (KMG-III): the genomes of soil and plant-associated and newly described type strains.</title>
        <authorList>
            <person name="Whitman W."/>
        </authorList>
    </citation>
    <scope>NUCLEOTIDE SEQUENCE [LARGE SCALE GENOMIC DNA]</scope>
    <source>
        <strain evidence="3 4">CGMCC 4.7090</strain>
    </source>
</reference>
<organism evidence="3 4">
    <name type="scientific">Actinoplanes lutulentus</name>
    <dbReference type="NCBI Taxonomy" id="1287878"/>
    <lineage>
        <taxon>Bacteria</taxon>
        <taxon>Bacillati</taxon>
        <taxon>Actinomycetota</taxon>
        <taxon>Actinomycetes</taxon>
        <taxon>Micromonosporales</taxon>
        <taxon>Micromonosporaceae</taxon>
        <taxon>Actinoplanes</taxon>
    </lineage>
</organism>
<evidence type="ECO:0000313" key="4">
    <source>
        <dbReference type="Proteomes" id="UP000249341"/>
    </source>
</evidence>
<dbReference type="OrthoDB" id="3295788at2"/>